<proteinExistence type="predicted"/>
<dbReference type="OrthoDB" id="73875at2759"/>
<evidence type="ECO:0000313" key="1">
    <source>
        <dbReference type="EMBL" id="TQN67470.1"/>
    </source>
</evidence>
<protein>
    <submittedName>
        <fullName evidence="1">Uncharacterized protein</fullName>
    </submittedName>
</protein>
<organism evidence="1 2">
    <name type="scientific">Colletotrichum shisoi</name>
    <dbReference type="NCBI Taxonomy" id="2078593"/>
    <lineage>
        <taxon>Eukaryota</taxon>
        <taxon>Fungi</taxon>
        <taxon>Dikarya</taxon>
        <taxon>Ascomycota</taxon>
        <taxon>Pezizomycotina</taxon>
        <taxon>Sordariomycetes</taxon>
        <taxon>Hypocreomycetidae</taxon>
        <taxon>Glomerellales</taxon>
        <taxon>Glomerellaceae</taxon>
        <taxon>Colletotrichum</taxon>
        <taxon>Colletotrichum destructivum species complex</taxon>
    </lineage>
</organism>
<dbReference type="Proteomes" id="UP000326340">
    <property type="component" value="Unassembled WGS sequence"/>
</dbReference>
<dbReference type="AlphaFoldDB" id="A0A5Q4BKH6"/>
<keyword evidence="2" id="KW-1185">Reference proteome</keyword>
<accession>A0A5Q4BKH6</accession>
<reference evidence="1 2" key="1">
    <citation type="journal article" date="2019" name="Sci. Rep.">
        <title>Colletotrichum shisoi sp. nov., an anthracnose pathogen of Perilla frutescens in Japan: molecular phylogenetic, morphological and genomic evidence.</title>
        <authorList>
            <person name="Gan P."/>
            <person name="Tsushima A."/>
            <person name="Hiroyama R."/>
            <person name="Narusaka M."/>
            <person name="Takano Y."/>
            <person name="Narusaka Y."/>
            <person name="Kawaradani M."/>
            <person name="Damm U."/>
            <person name="Shirasu K."/>
        </authorList>
    </citation>
    <scope>NUCLEOTIDE SEQUENCE [LARGE SCALE GENOMIC DNA]</scope>
    <source>
        <strain evidence="1 2">PG-2018a</strain>
    </source>
</reference>
<evidence type="ECO:0000313" key="2">
    <source>
        <dbReference type="Proteomes" id="UP000326340"/>
    </source>
</evidence>
<sequence length="126" mass="14263">MSVSLHDYRLIPGMNPLRCSLYVSICRPHEENRIDTFLETTPNNSDSIILFSTNGDLKFIGDGCSKKQDKQEVFAKAVNRKILSLPMTDGSDAAHEFVDAQNGQRKWANCGARKFLQPRRAYTDHC</sequence>
<comment type="caution">
    <text evidence="1">The sequence shown here is derived from an EMBL/GenBank/DDBJ whole genome shotgun (WGS) entry which is preliminary data.</text>
</comment>
<dbReference type="EMBL" id="PUHP01000911">
    <property type="protein sequence ID" value="TQN67470.1"/>
    <property type="molecule type" value="Genomic_DNA"/>
</dbReference>
<gene>
    <name evidence="1" type="ORF">CSHISOI_07964</name>
</gene>
<name>A0A5Q4BKH6_9PEZI</name>